<gene>
    <name evidence="8" type="ORF">DIURU_002538</name>
</gene>
<dbReference type="InterPro" id="IPR038324">
    <property type="entry name" value="Rpb4/RPC9_sf"/>
</dbReference>
<dbReference type="PANTHER" id="PTHR15561">
    <property type="entry name" value="CALCITONIN GENE-RELATED PEPTIDE-RECEPTOR COMPONENT PROTEIN"/>
    <property type="match status" value="1"/>
</dbReference>
<dbReference type="Proteomes" id="UP000449547">
    <property type="component" value="Unassembled WGS sequence"/>
</dbReference>
<evidence type="ECO:0000256" key="2">
    <source>
        <dbReference type="ARBA" id="ARBA00006898"/>
    </source>
</evidence>
<comment type="caution">
    <text evidence="8">The sequence shown here is derived from an EMBL/GenBank/DDBJ whole genome shotgun (WGS) entry which is preliminary data.</text>
</comment>
<dbReference type="GO" id="GO:0005666">
    <property type="term" value="C:RNA polymerase III complex"/>
    <property type="evidence" value="ECO:0007669"/>
    <property type="project" value="InterPro"/>
</dbReference>
<dbReference type="PANTHER" id="PTHR15561:SF0">
    <property type="entry name" value="DNA-DIRECTED RNA POLYMERASE III SUBUNIT RPC9"/>
    <property type="match status" value="1"/>
</dbReference>
<evidence type="ECO:0000256" key="6">
    <source>
        <dbReference type="ARBA" id="ARBA00023242"/>
    </source>
</evidence>
<dbReference type="InterPro" id="IPR010997">
    <property type="entry name" value="HRDC-like_sf"/>
</dbReference>
<keyword evidence="5" id="KW-0804">Transcription</keyword>
<organism evidence="8 9">
    <name type="scientific">Diutina rugosa</name>
    <name type="common">Yeast</name>
    <name type="synonym">Candida rugosa</name>
    <dbReference type="NCBI Taxonomy" id="5481"/>
    <lineage>
        <taxon>Eukaryota</taxon>
        <taxon>Fungi</taxon>
        <taxon>Dikarya</taxon>
        <taxon>Ascomycota</taxon>
        <taxon>Saccharomycotina</taxon>
        <taxon>Pichiomycetes</taxon>
        <taxon>Debaryomycetaceae</taxon>
        <taxon>Diutina</taxon>
    </lineage>
</organism>
<dbReference type="InterPro" id="IPR038846">
    <property type="entry name" value="RPC9"/>
</dbReference>
<proteinExistence type="inferred from homology"/>
<evidence type="ECO:0000256" key="5">
    <source>
        <dbReference type="ARBA" id="ARBA00023163"/>
    </source>
</evidence>
<evidence type="ECO:0000256" key="3">
    <source>
        <dbReference type="ARBA" id="ARBA00016672"/>
    </source>
</evidence>
<comment type="similarity">
    <text evidence="2">Belongs to the eukaryotic RPC9 RNA polymerase subunit family.</text>
</comment>
<dbReference type="RefSeq" id="XP_034012704.1">
    <property type="nucleotide sequence ID" value="XM_034155200.1"/>
</dbReference>
<dbReference type="OrthoDB" id="1746530at2759"/>
<dbReference type="GO" id="GO:0000166">
    <property type="term" value="F:nucleotide binding"/>
    <property type="evidence" value="ECO:0007669"/>
    <property type="project" value="InterPro"/>
</dbReference>
<name>A0A642UPY0_DIURU</name>
<evidence type="ECO:0000256" key="1">
    <source>
        <dbReference type="ARBA" id="ARBA00004123"/>
    </source>
</evidence>
<dbReference type="AlphaFoldDB" id="A0A642UPY0"/>
<dbReference type="InterPro" id="IPR005574">
    <property type="entry name" value="Rpb4/RPC9"/>
</dbReference>
<dbReference type="Pfam" id="PF03874">
    <property type="entry name" value="RNA_pol_Rpb4"/>
    <property type="match status" value="1"/>
</dbReference>
<dbReference type="EMBL" id="SWFT01000070">
    <property type="protein sequence ID" value="KAA8903251.1"/>
    <property type="molecule type" value="Genomic_DNA"/>
</dbReference>
<dbReference type="GeneID" id="54781189"/>
<evidence type="ECO:0000256" key="7">
    <source>
        <dbReference type="SAM" id="MobiDB-lite"/>
    </source>
</evidence>
<dbReference type="GO" id="GO:0006384">
    <property type="term" value="P:transcription initiation at RNA polymerase III promoter"/>
    <property type="evidence" value="ECO:0007669"/>
    <property type="project" value="InterPro"/>
</dbReference>
<feature type="region of interest" description="Disordered" evidence="7">
    <location>
        <begin position="138"/>
        <end position="158"/>
    </location>
</feature>
<accession>A0A642UPY0</accession>
<evidence type="ECO:0000313" key="8">
    <source>
        <dbReference type="EMBL" id="KAA8903251.1"/>
    </source>
</evidence>
<evidence type="ECO:0000313" key="9">
    <source>
        <dbReference type="Proteomes" id="UP000449547"/>
    </source>
</evidence>
<dbReference type="VEuPathDB" id="FungiDB:DIURU_002538"/>
<keyword evidence="4" id="KW-0240">DNA-directed RNA polymerase</keyword>
<comment type="subcellular location">
    <subcellularLocation>
        <location evidence="1">Nucleus</location>
    </subcellularLocation>
</comment>
<dbReference type="SUPFAM" id="SSF47819">
    <property type="entry name" value="HRDC-like"/>
    <property type="match status" value="1"/>
</dbReference>
<evidence type="ECO:0000256" key="4">
    <source>
        <dbReference type="ARBA" id="ARBA00022478"/>
    </source>
</evidence>
<reference evidence="8 9" key="1">
    <citation type="submission" date="2019-07" db="EMBL/GenBank/DDBJ databases">
        <title>Genome assembly of two rare yeast pathogens: Diutina rugosa and Trichomonascus ciferrii.</title>
        <authorList>
            <person name="Mixao V."/>
            <person name="Saus E."/>
            <person name="Hansen A."/>
            <person name="Lass-Flor C."/>
            <person name="Gabaldon T."/>
        </authorList>
    </citation>
    <scope>NUCLEOTIDE SEQUENCE [LARGE SCALE GENOMIC DNA]</scope>
    <source>
        <strain evidence="8 9">CBS 613</strain>
    </source>
</reference>
<dbReference type="Gene3D" id="1.20.1250.40">
    <property type="match status" value="1"/>
</dbReference>
<dbReference type="OMA" id="PTNMVHL"/>
<keyword evidence="9" id="KW-1185">Reference proteome</keyword>
<sequence length="180" mass="21050">MKILAARDSFLSNYEVEQQLQELKKRYNWTFTLDDDKKTRDRHRKRFTAAGINLEVVTRDTLAYFHKTPTNNYQDFDQFKSLMEYLNTLDLVKAEKLQIVNQLPRQLVQLYTVVDEYGERFGEDQAQEICDKINEIVPEPETEAVEEEEAEEAEDGEAMEVDAVEEDDSDEVVVVKEETA</sequence>
<protein>
    <recommendedName>
        <fullName evidence="3">DNA-directed RNA polymerase III subunit RPC9</fullName>
    </recommendedName>
</protein>
<keyword evidence="6" id="KW-0539">Nucleus</keyword>